<evidence type="ECO:0000256" key="1">
    <source>
        <dbReference type="SAM" id="MobiDB-lite"/>
    </source>
</evidence>
<name>A0A2W5KP20_9GAMM</name>
<comment type="caution">
    <text evidence="3">The sequence shown here is derived from an EMBL/GenBank/DDBJ whole genome shotgun (WGS) entry which is preliminary data.</text>
</comment>
<dbReference type="InterPro" id="IPR007899">
    <property type="entry name" value="CHAD_dom"/>
</dbReference>
<accession>A0A2W5KP20</accession>
<dbReference type="InterPro" id="IPR038186">
    <property type="entry name" value="CHAD_dom_sf"/>
</dbReference>
<evidence type="ECO:0000313" key="4">
    <source>
        <dbReference type="Proteomes" id="UP000249046"/>
    </source>
</evidence>
<dbReference type="EMBL" id="QFPO01000003">
    <property type="protein sequence ID" value="PZQ18761.1"/>
    <property type="molecule type" value="Genomic_DNA"/>
</dbReference>
<dbReference type="Proteomes" id="UP000249046">
    <property type="component" value="Unassembled WGS sequence"/>
</dbReference>
<feature type="region of interest" description="Disordered" evidence="1">
    <location>
        <begin position="1"/>
        <end position="29"/>
    </location>
</feature>
<feature type="compositionally biased region" description="Pro residues" evidence="1">
    <location>
        <begin position="1"/>
        <end position="13"/>
    </location>
</feature>
<dbReference type="Gene3D" id="1.40.20.10">
    <property type="entry name" value="CHAD domain"/>
    <property type="match status" value="1"/>
</dbReference>
<gene>
    <name evidence="3" type="ORF">DI564_05610</name>
</gene>
<evidence type="ECO:0000259" key="2">
    <source>
        <dbReference type="PROSITE" id="PS51708"/>
    </source>
</evidence>
<dbReference type="Pfam" id="PF05235">
    <property type="entry name" value="CHAD"/>
    <property type="match status" value="1"/>
</dbReference>
<evidence type="ECO:0000313" key="3">
    <source>
        <dbReference type="EMBL" id="PZQ18761.1"/>
    </source>
</evidence>
<proteinExistence type="predicted"/>
<dbReference type="SMART" id="SM00880">
    <property type="entry name" value="CHAD"/>
    <property type="match status" value="1"/>
</dbReference>
<sequence>MPAVSAPPVPGATPPSDASGRTAARPLRGRDAAARAVHADAAAGLGAGLYAIAAHDLVALTDALAERAAPHRGVHEARKAIRRLRAILQLGQARLGRRAAAADAALAQLADGLSDLRDAQVLVDLAGRHLREAADDDERRSRAALRRRLLAERRSALARARVHDPGFAARRAEVARIGRIVERLPWARLDAGDLEHALARSQRRAERAGERARRADPGSERRHRWRRRLRRLRMQWTALKTLRKQLPDGAARRELATLLAGLRRRTGPFRALAATIDTLGAEQDRQLLQTVLADPSAAAAAMPPSATGR</sequence>
<protein>
    <recommendedName>
        <fullName evidence="2">CHAD domain-containing protein</fullName>
    </recommendedName>
</protein>
<dbReference type="AlphaFoldDB" id="A0A2W5KP20"/>
<feature type="domain" description="CHAD" evidence="2">
    <location>
        <begin position="38"/>
        <end position="309"/>
    </location>
</feature>
<organism evidence="3 4">
    <name type="scientific">Rhodanobacter denitrificans</name>
    <dbReference type="NCBI Taxonomy" id="666685"/>
    <lineage>
        <taxon>Bacteria</taxon>
        <taxon>Pseudomonadati</taxon>
        <taxon>Pseudomonadota</taxon>
        <taxon>Gammaproteobacteria</taxon>
        <taxon>Lysobacterales</taxon>
        <taxon>Rhodanobacteraceae</taxon>
        <taxon>Rhodanobacter</taxon>
    </lineage>
</organism>
<dbReference type="PROSITE" id="PS51708">
    <property type="entry name" value="CHAD"/>
    <property type="match status" value="1"/>
</dbReference>
<reference evidence="3 4" key="1">
    <citation type="submission" date="2017-08" db="EMBL/GenBank/DDBJ databases">
        <title>Infants hospitalized years apart are colonized by the same room-sourced microbial strains.</title>
        <authorList>
            <person name="Brooks B."/>
            <person name="Olm M.R."/>
            <person name="Firek B.A."/>
            <person name="Baker R."/>
            <person name="Thomas B.C."/>
            <person name="Morowitz M.J."/>
            <person name="Banfield J.F."/>
        </authorList>
    </citation>
    <scope>NUCLEOTIDE SEQUENCE [LARGE SCALE GENOMIC DNA]</scope>
    <source>
        <strain evidence="3">S2_005_003_R2_42</strain>
    </source>
</reference>